<proteinExistence type="predicted"/>
<dbReference type="AlphaFoldDB" id="A0AAV2TED9"/>
<reference evidence="2" key="1">
    <citation type="submission" date="2024-06" db="EMBL/GenBank/DDBJ databases">
        <authorList>
            <person name="Liu X."/>
            <person name="Lenzi L."/>
            <person name="Haldenby T S."/>
            <person name="Uol C."/>
        </authorList>
    </citation>
    <scope>NUCLEOTIDE SEQUENCE</scope>
</reference>
<dbReference type="EMBL" id="CAXLJL010000223">
    <property type="protein sequence ID" value="CAL5134775.1"/>
    <property type="molecule type" value="Genomic_DNA"/>
</dbReference>
<comment type="caution">
    <text evidence="2">The sequence shown here is derived from an EMBL/GenBank/DDBJ whole genome shotgun (WGS) entry which is preliminary data.</text>
</comment>
<evidence type="ECO:0000313" key="3">
    <source>
        <dbReference type="Proteomes" id="UP001497525"/>
    </source>
</evidence>
<name>A0AAV2TED9_CALDB</name>
<feature type="region of interest" description="Disordered" evidence="1">
    <location>
        <begin position="141"/>
        <end position="181"/>
    </location>
</feature>
<evidence type="ECO:0000256" key="1">
    <source>
        <dbReference type="SAM" id="MobiDB-lite"/>
    </source>
</evidence>
<sequence length="181" mass="19223">MNSQAGTEPPSNSVSVNVDGDKINWKLILPPDYQNRLISLFGGSSATSPSHKYDMQPSTHKTLNYHAESAQHGLSISCTRSMNSAVTNTTSPTGTDNVKTNGSAAGKTVAAYWLVETGIREDSLGYERRSWTSAYVQEDSRLQTSSLRSSTGSNHASAPPTPTTLCSKSAEPRVVTGALSG</sequence>
<accession>A0AAV2TED9</accession>
<organism evidence="2 3">
    <name type="scientific">Calicophoron daubneyi</name>
    <name type="common">Rumen fluke</name>
    <name type="synonym">Paramphistomum daubneyi</name>
    <dbReference type="NCBI Taxonomy" id="300641"/>
    <lineage>
        <taxon>Eukaryota</taxon>
        <taxon>Metazoa</taxon>
        <taxon>Spiralia</taxon>
        <taxon>Lophotrochozoa</taxon>
        <taxon>Platyhelminthes</taxon>
        <taxon>Trematoda</taxon>
        <taxon>Digenea</taxon>
        <taxon>Plagiorchiida</taxon>
        <taxon>Pronocephalata</taxon>
        <taxon>Paramphistomoidea</taxon>
        <taxon>Paramphistomidae</taxon>
        <taxon>Calicophoron</taxon>
    </lineage>
</organism>
<evidence type="ECO:0000313" key="2">
    <source>
        <dbReference type="EMBL" id="CAL5134775.1"/>
    </source>
</evidence>
<protein>
    <submittedName>
        <fullName evidence="2">Uncharacterized protein</fullName>
    </submittedName>
</protein>
<feature type="compositionally biased region" description="Low complexity" evidence="1">
    <location>
        <begin position="142"/>
        <end position="153"/>
    </location>
</feature>
<gene>
    <name evidence="2" type="ORF">CDAUBV1_LOCUS8736</name>
</gene>
<dbReference type="Proteomes" id="UP001497525">
    <property type="component" value="Unassembled WGS sequence"/>
</dbReference>